<proteinExistence type="predicted"/>
<evidence type="ECO:0000313" key="1">
    <source>
        <dbReference type="Proteomes" id="UP000887576"/>
    </source>
</evidence>
<name>A0AC34PXV1_9BILA</name>
<accession>A0AC34PXV1</accession>
<reference evidence="2" key="1">
    <citation type="submission" date="2022-11" db="UniProtKB">
        <authorList>
            <consortium name="WormBaseParasite"/>
        </authorList>
    </citation>
    <scope>IDENTIFICATION</scope>
</reference>
<evidence type="ECO:0000313" key="2">
    <source>
        <dbReference type="WBParaSite" id="JU765_v2.g10968.t1"/>
    </source>
</evidence>
<dbReference type="WBParaSite" id="JU765_v2.g10968.t1">
    <property type="protein sequence ID" value="JU765_v2.g10968.t1"/>
    <property type="gene ID" value="JU765_v2.g10968"/>
</dbReference>
<dbReference type="Proteomes" id="UP000887576">
    <property type="component" value="Unplaced"/>
</dbReference>
<sequence length="206" mass="22772">MWAIPHLVIRLSPTSAKKRRCIINFEDLHLSTMQDECKTENIDDVSVEKQQEMLLMSKLSASGKTPPKSQSSFLAKKLQQRKYFDSGDYAMNQDKEKKQPRPPALLAASGIPGSKKPELPPALKKQMEEQQTAAAPSKPLSPAKVEAPAGSPSSGDEQEEHLVIPRPDTVPQRKASILHPSAHSKLSPQPLIHHETHDELLSSPQN</sequence>
<protein>
    <submittedName>
        <fullName evidence="2">cAMP-regulated phosphoprotein 19</fullName>
    </submittedName>
</protein>
<organism evidence="1 2">
    <name type="scientific">Panagrolaimus sp. JU765</name>
    <dbReference type="NCBI Taxonomy" id="591449"/>
    <lineage>
        <taxon>Eukaryota</taxon>
        <taxon>Metazoa</taxon>
        <taxon>Ecdysozoa</taxon>
        <taxon>Nematoda</taxon>
        <taxon>Chromadorea</taxon>
        <taxon>Rhabditida</taxon>
        <taxon>Tylenchina</taxon>
        <taxon>Panagrolaimomorpha</taxon>
        <taxon>Panagrolaimoidea</taxon>
        <taxon>Panagrolaimidae</taxon>
        <taxon>Panagrolaimus</taxon>
    </lineage>
</organism>